<dbReference type="Pfam" id="PF00069">
    <property type="entry name" value="Pkinase"/>
    <property type="match status" value="1"/>
</dbReference>
<dbReference type="SUPFAM" id="SSF56112">
    <property type="entry name" value="Protein kinase-like (PK-like)"/>
    <property type="match status" value="1"/>
</dbReference>
<dbReference type="SMART" id="SM00220">
    <property type="entry name" value="S_TKc"/>
    <property type="match status" value="1"/>
</dbReference>
<keyword evidence="3 8" id="KW-0547">Nucleotide-binding</keyword>
<evidence type="ECO:0000256" key="4">
    <source>
        <dbReference type="ARBA" id="ARBA00022840"/>
    </source>
</evidence>
<dbReference type="GeneID" id="108559362"/>
<dbReference type="PROSITE" id="PS00107">
    <property type="entry name" value="PROTEIN_KINASE_ATP"/>
    <property type="match status" value="1"/>
</dbReference>
<dbReference type="InterPro" id="IPR017441">
    <property type="entry name" value="Protein_kinase_ATP_BS"/>
</dbReference>
<sequence>MMSKNNVNGSRSLSSASCNSITSDEIIDSIADDLTPTRGRLSSAALRTQKAKRIRFFHNGNKFFYGVVIPVTPERYRTFDSLKVELTSILIKSVNLPSGVRTIFTIDGKKISNVDELEDGKEYVCGGKGDTFKKIEYNKTDLNKSRRLSSLKLPTTPSLPRIISPEYVRPRLVTIIRNGPNKPRKIIRLLLNKRNSSSMEQVLRALTEAAQLDSGAVRKVFTLSGSTVTSLTQFFDIEDVFFVYGNERYSITDFELEFEESKSIQSYKKVPGLKNGVGPKPKMPKKKWNRTFESEGNLLAKLSQDENINLPSQLKGKYSVGKMIGDGNFAVVRLCKDKVTGVEYALKIIDKSKCKGKEDMIDNEVSILRKVDHPNIIRFVEQQDTPSMLFLVAELSKGGDLFDAITVSQKFSEEQASLMITHLASALSYLHNLNIVHRDVKPENLFVDFDGDRIRILKLGDFGLACKVDELLFTVCGTPTYVAPEILAETGYGLKIDVWAAGVIMYILLCGYPPFVNQDNDQEKLFDCILSGQYDFPDEYWGDVSNTAKELIQNMLQLAPELRFSAEDVLDHPWLQSFS</sequence>
<keyword evidence="12" id="KW-0808">Transferase</keyword>
<dbReference type="Gene3D" id="3.10.20.230">
    <property type="entry name" value="Doublecortin domain"/>
    <property type="match status" value="2"/>
</dbReference>
<dbReference type="CDD" id="cd14095">
    <property type="entry name" value="STKc_DCKL"/>
    <property type="match status" value="1"/>
</dbReference>
<dbReference type="SMART" id="SM00537">
    <property type="entry name" value="DCX"/>
    <property type="match status" value="2"/>
</dbReference>
<evidence type="ECO:0000256" key="8">
    <source>
        <dbReference type="PROSITE-ProRule" id="PRU10141"/>
    </source>
</evidence>
<evidence type="ECO:0000256" key="2">
    <source>
        <dbReference type="ARBA" id="ARBA00012513"/>
    </source>
</evidence>
<dbReference type="Pfam" id="PF03607">
    <property type="entry name" value="DCX"/>
    <property type="match status" value="2"/>
</dbReference>
<evidence type="ECO:0000256" key="7">
    <source>
        <dbReference type="ARBA" id="ARBA00048679"/>
    </source>
</evidence>
<keyword evidence="12" id="KW-0418">Kinase</keyword>
<organism evidence="11 12">
    <name type="scientific">Nicrophorus vespilloides</name>
    <name type="common">Boreal carrion beetle</name>
    <dbReference type="NCBI Taxonomy" id="110193"/>
    <lineage>
        <taxon>Eukaryota</taxon>
        <taxon>Metazoa</taxon>
        <taxon>Ecdysozoa</taxon>
        <taxon>Arthropoda</taxon>
        <taxon>Hexapoda</taxon>
        <taxon>Insecta</taxon>
        <taxon>Pterygota</taxon>
        <taxon>Neoptera</taxon>
        <taxon>Endopterygota</taxon>
        <taxon>Coleoptera</taxon>
        <taxon>Polyphaga</taxon>
        <taxon>Staphyliniformia</taxon>
        <taxon>Silphidae</taxon>
        <taxon>Nicrophorinae</taxon>
        <taxon>Nicrophorus</taxon>
    </lineage>
</organism>
<dbReference type="InterPro" id="IPR011009">
    <property type="entry name" value="Kinase-like_dom_sf"/>
</dbReference>
<comment type="catalytic activity">
    <reaction evidence="7">
        <text>L-seryl-[protein] + ATP = O-phospho-L-seryl-[protein] + ADP + H(+)</text>
        <dbReference type="Rhea" id="RHEA:17989"/>
        <dbReference type="Rhea" id="RHEA-COMP:9863"/>
        <dbReference type="Rhea" id="RHEA-COMP:11604"/>
        <dbReference type="ChEBI" id="CHEBI:15378"/>
        <dbReference type="ChEBI" id="CHEBI:29999"/>
        <dbReference type="ChEBI" id="CHEBI:30616"/>
        <dbReference type="ChEBI" id="CHEBI:83421"/>
        <dbReference type="ChEBI" id="CHEBI:456216"/>
        <dbReference type="EC" id="2.7.11.1"/>
    </reaction>
</comment>
<evidence type="ECO:0000259" key="9">
    <source>
        <dbReference type="PROSITE" id="PS50011"/>
    </source>
</evidence>
<feature type="domain" description="Doublecortin" evidence="10">
    <location>
        <begin position="52"/>
        <end position="138"/>
    </location>
</feature>
<dbReference type="PANTHER" id="PTHR24347">
    <property type="entry name" value="SERINE/THREONINE-PROTEIN KINASE"/>
    <property type="match status" value="1"/>
</dbReference>
<dbReference type="Gene3D" id="3.30.200.20">
    <property type="entry name" value="Phosphorylase Kinase, domain 1"/>
    <property type="match status" value="1"/>
</dbReference>
<evidence type="ECO:0000256" key="1">
    <source>
        <dbReference type="ARBA" id="ARBA00005354"/>
    </source>
</evidence>
<evidence type="ECO:0000256" key="5">
    <source>
        <dbReference type="ARBA" id="ARBA00031092"/>
    </source>
</evidence>
<dbReference type="Proteomes" id="UP000695000">
    <property type="component" value="Unplaced"/>
</dbReference>
<dbReference type="PROSITE" id="PS50011">
    <property type="entry name" value="PROTEIN_KINASE_DOM"/>
    <property type="match status" value="1"/>
</dbReference>
<dbReference type="SUPFAM" id="SSF89837">
    <property type="entry name" value="Doublecortin (DC)"/>
    <property type="match status" value="2"/>
</dbReference>
<reference evidence="12" key="1">
    <citation type="submission" date="2025-08" db="UniProtKB">
        <authorList>
            <consortium name="RefSeq"/>
        </authorList>
    </citation>
    <scope>IDENTIFICATION</scope>
    <source>
        <tissue evidence="12">Whole Larva</tissue>
    </source>
</reference>
<feature type="domain" description="Protein kinase" evidence="9">
    <location>
        <begin position="318"/>
        <end position="575"/>
    </location>
</feature>
<protein>
    <recommendedName>
        <fullName evidence="2">non-specific serine/threonine protein kinase</fullName>
        <ecNumber evidence="2">2.7.11.1</ecNumber>
    </recommendedName>
    <alternativeName>
        <fullName evidence="5">Doublecortin-like and CAM kinase-like protein</fullName>
    </alternativeName>
</protein>
<dbReference type="EC" id="2.7.11.1" evidence="2"/>
<gene>
    <name evidence="12" type="primary">LOC108559362</name>
</gene>
<evidence type="ECO:0000313" key="11">
    <source>
        <dbReference type="Proteomes" id="UP000695000"/>
    </source>
</evidence>
<comment type="similarity">
    <text evidence="1">Belongs to the protein kinase superfamily. CAMK Ser/Thr protein kinase family. CaMK subfamily.</text>
</comment>
<name>A0ABM1MC06_NICVS</name>
<dbReference type="InterPro" id="IPR008271">
    <property type="entry name" value="Ser/Thr_kinase_AS"/>
</dbReference>
<evidence type="ECO:0000256" key="3">
    <source>
        <dbReference type="ARBA" id="ARBA00022741"/>
    </source>
</evidence>
<keyword evidence="11" id="KW-1185">Reference proteome</keyword>
<dbReference type="PROSITE" id="PS00108">
    <property type="entry name" value="PROTEIN_KINASE_ST"/>
    <property type="match status" value="1"/>
</dbReference>
<accession>A0ABM1MC06</accession>
<feature type="binding site" evidence="8">
    <location>
        <position position="347"/>
    </location>
    <ligand>
        <name>ATP</name>
        <dbReference type="ChEBI" id="CHEBI:30616"/>
    </ligand>
</feature>
<dbReference type="GO" id="GO:0016301">
    <property type="term" value="F:kinase activity"/>
    <property type="evidence" value="ECO:0007669"/>
    <property type="project" value="UniProtKB-KW"/>
</dbReference>
<evidence type="ECO:0000313" key="12">
    <source>
        <dbReference type="RefSeq" id="XP_017772106.1"/>
    </source>
</evidence>
<dbReference type="PROSITE" id="PS50309">
    <property type="entry name" value="DC"/>
    <property type="match status" value="2"/>
</dbReference>
<dbReference type="InterPro" id="IPR036572">
    <property type="entry name" value="Doublecortin_dom_sf"/>
</dbReference>
<dbReference type="RefSeq" id="XP_017772106.1">
    <property type="nucleotide sequence ID" value="XM_017916617.1"/>
</dbReference>
<dbReference type="Gene3D" id="1.10.510.10">
    <property type="entry name" value="Transferase(Phosphotransferase) domain 1"/>
    <property type="match status" value="1"/>
</dbReference>
<proteinExistence type="inferred from homology"/>
<dbReference type="InterPro" id="IPR003533">
    <property type="entry name" value="Doublecortin_dom"/>
</dbReference>
<evidence type="ECO:0000259" key="10">
    <source>
        <dbReference type="PROSITE" id="PS50309"/>
    </source>
</evidence>
<feature type="domain" description="Doublecortin" evidence="10">
    <location>
        <begin position="171"/>
        <end position="255"/>
    </location>
</feature>
<evidence type="ECO:0000256" key="6">
    <source>
        <dbReference type="ARBA" id="ARBA00047899"/>
    </source>
</evidence>
<comment type="catalytic activity">
    <reaction evidence="6">
        <text>L-threonyl-[protein] + ATP = O-phospho-L-threonyl-[protein] + ADP + H(+)</text>
        <dbReference type="Rhea" id="RHEA:46608"/>
        <dbReference type="Rhea" id="RHEA-COMP:11060"/>
        <dbReference type="Rhea" id="RHEA-COMP:11605"/>
        <dbReference type="ChEBI" id="CHEBI:15378"/>
        <dbReference type="ChEBI" id="CHEBI:30013"/>
        <dbReference type="ChEBI" id="CHEBI:30616"/>
        <dbReference type="ChEBI" id="CHEBI:61977"/>
        <dbReference type="ChEBI" id="CHEBI:456216"/>
        <dbReference type="EC" id="2.7.11.1"/>
    </reaction>
</comment>
<keyword evidence="4 8" id="KW-0067">ATP-binding</keyword>
<dbReference type="InterPro" id="IPR000719">
    <property type="entry name" value="Prot_kinase_dom"/>
</dbReference>